<dbReference type="EMBL" id="CP076686">
    <property type="protein sequence ID" value="QWV14712.1"/>
    <property type="molecule type" value="Genomic_DNA"/>
</dbReference>
<dbReference type="Pfam" id="PF03473">
    <property type="entry name" value="MOSC"/>
    <property type="match status" value="1"/>
</dbReference>
<accession>A0ABX8ILH9</accession>
<dbReference type="Pfam" id="PF03476">
    <property type="entry name" value="MOSC_N"/>
    <property type="match status" value="1"/>
</dbReference>
<proteinExistence type="predicted"/>
<gene>
    <name evidence="2" type="ORF">KQ249_09030</name>
</gene>
<name>A0ABX8ILH9_9GAMM</name>
<dbReference type="Proteomes" id="UP000683442">
    <property type="component" value="Chromosome"/>
</dbReference>
<evidence type="ECO:0000259" key="1">
    <source>
        <dbReference type="PROSITE" id="PS51340"/>
    </source>
</evidence>
<dbReference type="InterPro" id="IPR005302">
    <property type="entry name" value="MoCF_Sase_C"/>
</dbReference>
<dbReference type="Gene3D" id="2.40.33.20">
    <property type="entry name" value="PK beta-barrel domain-like"/>
    <property type="match status" value="1"/>
</dbReference>
<organism evidence="2 3">
    <name type="scientific">Marinobacter adhaerens</name>
    <dbReference type="NCBI Taxonomy" id="1033846"/>
    <lineage>
        <taxon>Bacteria</taxon>
        <taxon>Pseudomonadati</taxon>
        <taxon>Pseudomonadota</taxon>
        <taxon>Gammaproteobacteria</taxon>
        <taxon>Pseudomonadales</taxon>
        <taxon>Marinobacteraceae</taxon>
        <taxon>Marinobacter</taxon>
    </lineage>
</organism>
<keyword evidence="3" id="KW-1185">Reference proteome</keyword>
<dbReference type="GeneID" id="78559582"/>
<dbReference type="SUPFAM" id="SSF50800">
    <property type="entry name" value="PK beta-barrel domain-like"/>
    <property type="match status" value="1"/>
</dbReference>
<feature type="domain" description="MOSC" evidence="1">
    <location>
        <begin position="103"/>
        <end position="282"/>
    </location>
</feature>
<protein>
    <submittedName>
        <fullName evidence="2">MOSC domain-containing protein</fullName>
    </submittedName>
</protein>
<reference evidence="2 3" key="1">
    <citation type="submission" date="2021-06" db="EMBL/GenBank/DDBJ databases">
        <title>Microbial metabolic specificity influences pelagic lipid remineralization.</title>
        <authorList>
            <person name="Behrendt L."/>
            <person name="Hunter J.E."/>
            <person name="Alcolombri U."/>
            <person name="Smriga S."/>
            <person name="Mincer T."/>
            <person name="Lowenstein D.P."/>
            <person name="Peaudecerf F.J."/>
            <person name="Fernandez V.I."/>
            <person name="Fredricks H."/>
            <person name="Almblad H."/>
            <person name="Harrison J.J."/>
            <person name="Stocker R."/>
            <person name="Van Mooy B.A.S."/>
        </authorList>
    </citation>
    <scope>NUCLEOTIDE SEQUENCE [LARGE SCALE GENOMIC DNA]</scope>
    <source>
        <strain evidence="2 3">HP15-B</strain>
    </source>
</reference>
<evidence type="ECO:0000313" key="2">
    <source>
        <dbReference type="EMBL" id="QWV14712.1"/>
    </source>
</evidence>
<evidence type="ECO:0000313" key="3">
    <source>
        <dbReference type="Proteomes" id="UP000683442"/>
    </source>
</evidence>
<dbReference type="InterPro" id="IPR011037">
    <property type="entry name" value="Pyrv_Knase-like_insert_dom_sf"/>
</dbReference>
<dbReference type="PROSITE" id="PS51340">
    <property type="entry name" value="MOSC"/>
    <property type="match status" value="1"/>
</dbReference>
<dbReference type="RefSeq" id="WP_041645076.1">
    <property type="nucleotide sequence ID" value="NZ_CP076686.1"/>
</dbReference>
<dbReference type="InterPro" id="IPR005303">
    <property type="entry name" value="MOCOS_middle"/>
</dbReference>
<sequence>MIRIGTVSSIWRYPVKGMAGESLTRADIGSMGVSGDRILAVQDVARQEIQSCKFRPELLQCRCKAVDNAETVEILFPDGEVKLSSDRDVNDKISQLVGHKSKLQSLRPKSDSKFYQRFKRDDHSWLTELKATFAREPGEPLPDLDNLPDEMQTYVSLLGTFFLVSPFHIITTASLKHMRSIHPGPDWNVERFRPNLIIETLPEISGLAEQEWLGRSLVIGDVTVKLGEAAPRCGAVVRKQQGFSEDRSILRSIVRDAHQNLGVYGDILAEGAIHAGDQIYLV</sequence>